<dbReference type="AlphaFoldDB" id="A0AAC9AUT3"/>
<reference evidence="2 3" key="2">
    <citation type="journal article" date="2016" name="Genome Announc.">
        <title>Complete Genome Sequence of Sphingopyxis macrogoltabida Strain 203N (NBRC 111659), a Polyethylene Glycol Degrader.</title>
        <authorList>
            <person name="Ohtsubo Y."/>
            <person name="Nonoyama S."/>
            <person name="Nagata Y."/>
            <person name="Numata M."/>
            <person name="Tsuchikane K."/>
            <person name="Hosoyama A."/>
            <person name="Yamazoe A."/>
            <person name="Tsuda M."/>
            <person name="Fujita N."/>
            <person name="Kawai F."/>
        </authorList>
    </citation>
    <scope>NUCLEOTIDE SEQUENCE [LARGE SCALE GENOMIC DNA]</scope>
    <source>
        <strain evidence="2 3">203N</strain>
    </source>
</reference>
<sequence length="143" mass="15874">MTMTIEQLSEKMKDIDFAMLATHTAGGAIGSRPMSNNREVDYDGDAWFFTDETALMVADIAANPNVNLSYQGKSGLLGMRPFFLAVEGHAALIRDKAQFAEHWTKGLERWWPDGIETPGIVLIKVSGTRAHYWDGEDEGELPL</sequence>
<dbReference type="KEGG" id="smaz:LH19_11350"/>
<keyword evidence="3" id="KW-1185">Reference proteome</keyword>
<dbReference type="EMBL" id="CP013344">
    <property type="protein sequence ID" value="AMU89073.1"/>
    <property type="molecule type" value="Genomic_DNA"/>
</dbReference>
<dbReference type="SUPFAM" id="SSF50475">
    <property type="entry name" value="FMN-binding split barrel"/>
    <property type="match status" value="1"/>
</dbReference>
<dbReference type="InterPro" id="IPR012349">
    <property type="entry name" value="Split_barrel_FMN-bd"/>
</dbReference>
<dbReference type="InterPro" id="IPR038725">
    <property type="entry name" value="YdaG_split_barrel_FMN-bd"/>
</dbReference>
<organism evidence="2 3">
    <name type="scientific">Sphingopyxis macrogoltabida</name>
    <name type="common">Sphingomonas macrogoltabidus</name>
    <dbReference type="NCBI Taxonomy" id="33050"/>
    <lineage>
        <taxon>Bacteria</taxon>
        <taxon>Pseudomonadati</taxon>
        <taxon>Pseudomonadota</taxon>
        <taxon>Alphaproteobacteria</taxon>
        <taxon>Sphingomonadales</taxon>
        <taxon>Sphingomonadaceae</taxon>
        <taxon>Sphingopyxis</taxon>
    </lineage>
</organism>
<dbReference type="Proteomes" id="UP000076088">
    <property type="component" value="Chromosome"/>
</dbReference>
<accession>A0AAC9AUT3</accession>
<gene>
    <name evidence="2" type="ORF">ATM17_08485</name>
</gene>
<evidence type="ECO:0000313" key="3">
    <source>
        <dbReference type="Proteomes" id="UP000076088"/>
    </source>
</evidence>
<name>A0AAC9AUT3_SPHMC</name>
<feature type="domain" description="General stress protein FMN-binding split barrel" evidence="1">
    <location>
        <begin position="5"/>
        <end position="136"/>
    </location>
</feature>
<evidence type="ECO:0000259" key="1">
    <source>
        <dbReference type="Pfam" id="PF16242"/>
    </source>
</evidence>
<dbReference type="PANTHER" id="PTHR34818">
    <property type="entry name" value="PROTEIN BLI-3"/>
    <property type="match status" value="1"/>
</dbReference>
<proteinExistence type="predicted"/>
<dbReference type="RefSeq" id="WP_054727918.1">
    <property type="nucleotide sequence ID" value="NZ_CP009429.1"/>
</dbReference>
<dbReference type="PANTHER" id="PTHR34818:SF1">
    <property type="entry name" value="PROTEIN BLI-3"/>
    <property type="match status" value="1"/>
</dbReference>
<reference evidence="3" key="1">
    <citation type="submission" date="2015-11" db="EMBL/GenBank/DDBJ databases">
        <title>Complete genome sequence of a polyethylene-glycol degrader Sphingopyxis macrogoltabida 203N (NBRC 111659).</title>
        <authorList>
            <person name="Yoshiyuki O."/>
            <person name="Shouta N."/>
            <person name="Nagata Y."/>
            <person name="Numata M."/>
            <person name="Tsuchikane K."/>
            <person name="Hosoyama A."/>
            <person name="Yamazoe A."/>
            <person name="Tsuda M."/>
            <person name="Fujita N."/>
            <person name="Kawai F."/>
        </authorList>
    </citation>
    <scope>NUCLEOTIDE SEQUENCE [LARGE SCALE GENOMIC DNA]</scope>
    <source>
        <strain evidence="3">203N</strain>
    </source>
</reference>
<dbReference type="InterPro" id="IPR052917">
    <property type="entry name" value="Stress-Dev_Protein"/>
</dbReference>
<dbReference type="Gene3D" id="2.30.110.10">
    <property type="entry name" value="Electron Transport, Fmn-binding Protein, Chain A"/>
    <property type="match status" value="1"/>
</dbReference>
<dbReference type="Pfam" id="PF16242">
    <property type="entry name" value="Pyrid_ox_like"/>
    <property type="match status" value="1"/>
</dbReference>
<evidence type="ECO:0000313" key="2">
    <source>
        <dbReference type="EMBL" id="AMU89073.1"/>
    </source>
</evidence>
<protein>
    <submittedName>
        <fullName evidence="2">Pyridoxamine 5'-phosphate oxidase</fullName>
    </submittedName>
</protein>